<evidence type="ECO:0000256" key="7">
    <source>
        <dbReference type="ARBA" id="ARBA00022771"/>
    </source>
</evidence>
<evidence type="ECO:0000256" key="5">
    <source>
        <dbReference type="ARBA" id="ARBA00022723"/>
    </source>
</evidence>
<dbReference type="PANTHER" id="PTHR11685">
    <property type="entry name" value="RBR FAMILY RING FINGER AND IBR DOMAIN-CONTAINING"/>
    <property type="match status" value="1"/>
</dbReference>
<dbReference type="InterPro" id="IPR013083">
    <property type="entry name" value="Znf_RING/FYVE/PHD"/>
</dbReference>
<dbReference type="GO" id="GO:0008270">
    <property type="term" value="F:zinc ion binding"/>
    <property type="evidence" value="ECO:0007669"/>
    <property type="project" value="UniProtKB-KW"/>
</dbReference>
<gene>
    <name evidence="11" type="ORF">QJS10_CPB19g01984</name>
</gene>
<protein>
    <recommendedName>
        <fullName evidence="3">RBR-type E3 ubiquitin transferase</fullName>
        <ecNumber evidence="3">2.3.2.31</ecNumber>
    </recommendedName>
</protein>
<sequence>MEECVDEFYLSALSDHDQLFPISDQTYAEELHLQEVLMSCILSSLPIQQTLQPLLKPPTREVGQSSGSHVFCGVCMEEKPSEDMFKNTNSPSCASHSFCHDCISRYIAARLQENISMSSIRCPEIGCMSTLEPEFCRAFVPLEVFERWDRALCESALMGSERFYCPFNDCSALLLGDEVVGRVNVREAECPACNRLFCAQCKVKWHSGLKCEEFQGLRGDEKGLEDMKFVELAMRKQWRRCPRCRMYVERTEGCPHMKCRCGREFCYSCGLTWTSAHLSCRR</sequence>
<dbReference type="Proteomes" id="UP001180020">
    <property type="component" value="Unassembled WGS sequence"/>
</dbReference>
<evidence type="ECO:0000256" key="2">
    <source>
        <dbReference type="ARBA" id="ARBA00001947"/>
    </source>
</evidence>
<dbReference type="EMBL" id="JAUJYO010000019">
    <property type="protein sequence ID" value="KAK1287123.1"/>
    <property type="molecule type" value="Genomic_DNA"/>
</dbReference>
<dbReference type="Gene3D" id="3.30.40.10">
    <property type="entry name" value="Zinc/RING finger domain, C3HC4 (zinc finger)"/>
    <property type="match status" value="1"/>
</dbReference>
<evidence type="ECO:0000256" key="9">
    <source>
        <dbReference type="ARBA" id="ARBA00022833"/>
    </source>
</evidence>
<evidence type="ECO:0000256" key="1">
    <source>
        <dbReference type="ARBA" id="ARBA00001798"/>
    </source>
</evidence>
<evidence type="ECO:0000313" key="12">
    <source>
        <dbReference type="Proteomes" id="UP001180020"/>
    </source>
</evidence>
<organism evidence="11 12">
    <name type="scientific">Acorus calamus</name>
    <name type="common">Sweet flag</name>
    <dbReference type="NCBI Taxonomy" id="4465"/>
    <lineage>
        <taxon>Eukaryota</taxon>
        <taxon>Viridiplantae</taxon>
        <taxon>Streptophyta</taxon>
        <taxon>Embryophyta</taxon>
        <taxon>Tracheophyta</taxon>
        <taxon>Spermatophyta</taxon>
        <taxon>Magnoliopsida</taxon>
        <taxon>Liliopsida</taxon>
        <taxon>Acoraceae</taxon>
        <taxon>Acorus</taxon>
    </lineage>
</organism>
<dbReference type="Gene3D" id="2.20.25.20">
    <property type="match status" value="1"/>
</dbReference>
<keyword evidence="9" id="KW-0862">Zinc</keyword>
<keyword evidence="7" id="KW-0863">Zinc-finger</keyword>
<dbReference type="Pfam" id="PF01485">
    <property type="entry name" value="IBR"/>
    <property type="match status" value="2"/>
</dbReference>
<comment type="cofactor">
    <cofactor evidence="2">
        <name>Zn(2+)</name>
        <dbReference type="ChEBI" id="CHEBI:29105"/>
    </cofactor>
</comment>
<reference evidence="11" key="2">
    <citation type="submission" date="2023-06" db="EMBL/GenBank/DDBJ databases">
        <authorList>
            <person name="Ma L."/>
            <person name="Liu K.-W."/>
            <person name="Li Z."/>
            <person name="Hsiao Y.-Y."/>
            <person name="Qi Y."/>
            <person name="Fu T."/>
            <person name="Tang G."/>
            <person name="Zhang D."/>
            <person name="Sun W.-H."/>
            <person name="Liu D.-K."/>
            <person name="Li Y."/>
            <person name="Chen G.-Z."/>
            <person name="Liu X.-D."/>
            <person name="Liao X.-Y."/>
            <person name="Jiang Y.-T."/>
            <person name="Yu X."/>
            <person name="Hao Y."/>
            <person name="Huang J."/>
            <person name="Zhao X.-W."/>
            <person name="Ke S."/>
            <person name="Chen Y.-Y."/>
            <person name="Wu W.-L."/>
            <person name="Hsu J.-L."/>
            <person name="Lin Y.-F."/>
            <person name="Huang M.-D."/>
            <person name="Li C.-Y."/>
            <person name="Huang L."/>
            <person name="Wang Z.-W."/>
            <person name="Zhao X."/>
            <person name="Zhong W.-Y."/>
            <person name="Peng D.-H."/>
            <person name="Ahmad S."/>
            <person name="Lan S."/>
            <person name="Zhang J.-S."/>
            <person name="Tsai W.-C."/>
            <person name="Van De Peer Y."/>
            <person name="Liu Z.-J."/>
        </authorList>
    </citation>
    <scope>NUCLEOTIDE SEQUENCE</scope>
    <source>
        <strain evidence="11">CP</strain>
        <tissue evidence="11">Leaves</tissue>
    </source>
</reference>
<proteinExistence type="predicted"/>
<keyword evidence="6" id="KW-0677">Repeat</keyword>
<dbReference type="SMART" id="SM00647">
    <property type="entry name" value="IBR"/>
    <property type="match status" value="2"/>
</dbReference>
<evidence type="ECO:0000256" key="4">
    <source>
        <dbReference type="ARBA" id="ARBA00022679"/>
    </source>
</evidence>
<feature type="domain" description="RING-type" evidence="10">
    <location>
        <begin position="68"/>
        <end position="282"/>
    </location>
</feature>
<name>A0AAV9CFR8_ACOCL</name>
<dbReference type="EC" id="2.3.2.31" evidence="3"/>
<dbReference type="InterPro" id="IPR031127">
    <property type="entry name" value="E3_UB_ligase_RBR"/>
</dbReference>
<dbReference type="GO" id="GO:0016567">
    <property type="term" value="P:protein ubiquitination"/>
    <property type="evidence" value="ECO:0007669"/>
    <property type="project" value="InterPro"/>
</dbReference>
<dbReference type="SUPFAM" id="SSF57850">
    <property type="entry name" value="RING/U-box"/>
    <property type="match status" value="3"/>
</dbReference>
<accession>A0AAV9CFR8</accession>
<comment type="catalytic activity">
    <reaction evidence="1">
        <text>[E2 ubiquitin-conjugating enzyme]-S-ubiquitinyl-L-cysteine + [acceptor protein]-L-lysine = [E2 ubiquitin-conjugating enzyme]-L-cysteine + [acceptor protein]-N(6)-ubiquitinyl-L-lysine.</text>
        <dbReference type="EC" id="2.3.2.31"/>
    </reaction>
</comment>
<dbReference type="InterPro" id="IPR044066">
    <property type="entry name" value="TRIAD_supradom"/>
</dbReference>
<evidence type="ECO:0000313" key="11">
    <source>
        <dbReference type="EMBL" id="KAK1287123.1"/>
    </source>
</evidence>
<dbReference type="CDD" id="cd22582">
    <property type="entry name" value="BRcat_RBR_unk"/>
    <property type="match status" value="1"/>
</dbReference>
<evidence type="ECO:0000259" key="10">
    <source>
        <dbReference type="PROSITE" id="PS51873"/>
    </source>
</evidence>
<evidence type="ECO:0000256" key="6">
    <source>
        <dbReference type="ARBA" id="ARBA00022737"/>
    </source>
</evidence>
<evidence type="ECO:0000256" key="8">
    <source>
        <dbReference type="ARBA" id="ARBA00022786"/>
    </source>
</evidence>
<dbReference type="Gene3D" id="1.20.120.1750">
    <property type="match status" value="1"/>
</dbReference>
<dbReference type="GO" id="GO:0061630">
    <property type="term" value="F:ubiquitin protein ligase activity"/>
    <property type="evidence" value="ECO:0007669"/>
    <property type="project" value="UniProtKB-EC"/>
</dbReference>
<dbReference type="CDD" id="cd22584">
    <property type="entry name" value="Rcat_RBR_unk"/>
    <property type="match status" value="1"/>
</dbReference>
<evidence type="ECO:0000256" key="3">
    <source>
        <dbReference type="ARBA" id="ARBA00012251"/>
    </source>
</evidence>
<keyword evidence="5" id="KW-0479">Metal-binding</keyword>
<keyword evidence="12" id="KW-1185">Reference proteome</keyword>
<dbReference type="InterPro" id="IPR002867">
    <property type="entry name" value="IBR_dom"/>
</dbReference>
<comment type="caution">
    <text evidence="11">The sequence shown here is derived from an EMBL/GenBank/DDBJ whole genome shotgun (WGS) entry which is preliminary data.</text>
</comment>
<keyword evidence="4" id="KW-0808">Transferase</keyword>
<dbReference type="AlphaFoldDB" id="A0AAV9CFR8"/>
<dbReference type="FunFam" id="3.30.40.10:FF:000230">
    <property type="entry name" value="RBR-type E3 ubiquitin transferase"/>
    <property type="match status" value="1"/>
</dbReference>
<dbReference type="PROSITE" id="PS51873">
    <property type="entry name" value="TRIAD"/>
    <property type="match status" value="1"/>
</dbReference>
<reference evidence="11" key="1">
    <citation type="journal article" date="2023" name="Nat. Commun.">
        <title>Diploid and tetraploid genomes of Acorus and the evolution of monocots.</title>
        <authorList>
            <person name="Ma L."/>
            <person name="Liu K.W."/>
            <person name="Li Z."/>
            <person name="Hsiao Y.Y."/>
            <person name="Qi Y."/>
            <person name="Fu T."/>
            <person name="Tang G.D."/>
            <person name="Zhang D."/>
            <person name="Sun W.H."/>
            <person name="Liu D.K."/>
            <person name="Li Y."/>
            <person name="Chen G.Z."/>
            <person name="Liu X.D."/>
            <person name="Liao X.Y."/>
            <person name="Jiang Y.T."/>
            <person name="Yu X."/>
            <person name="Hao Y."/>
            <person name="Huang J."/>
            <person name="Zhao X.W."/>
            <person name="Ke S."/>
            <person name="Chen Y.Y."/>
            <person name="Wu W.L."/>
            <person name="Hsu J.L."/>
            <person name="Lin Y.F."/>
            <person name="Huang M.D."/>
            <person name="Li C.Y."/>
            <person name="Huang L."/>
            <person name="Wang Z.W."/>
            <person name="Zhao X."/>
            <person name="Zhong W.Y."/>
            <person name="Peng D.H."/>
            <person name="Ahmad S."/>
            <person name="Lan S."/>
            <person name="Zhang J.S."/>
            <person name="Tsai W.C."/>
            <person name="Van de Peer Y."/>
            <person name="Liu Z.J."/>
        </authorList>
    </citation>
    <scope>NUCLEOTIDE SEQUENCE</scope>
    <source>
        <strain evidence="11">CP</strain>
    </source>
</reference>
<keyword evidence="8" id="KW-0833">Ubl conjugation pathway</keyword>